<dbReference type="InterPro" id="IPR001969">
    <property type="entry name" value="Aspartic_peptidase_AS"/>
</dbReference>
<dbReference type="PROSITE" id="PS51767">
    <property type="entry name" value="PEPTIDASE_A1"/>
    <property type="match status" value="1"/>
</dbReference>
<sequence length="475" mass="52268">MARLHYGILQLIFYACLLNTSRAFTIPLHGPSNIIRSTHHSFAKRQPGGLQLNNTYDISYYADIVLGNQTFTVLVDTGSSDLWVAGSVRGSNDTGYNATINYATETVKGPIKRTTLQFADYETTDQVFLEISPSEQNPEGCGIIGLGPSSGSFISKALPADEGLPVLDHLFMQNRTTPNYFTLLLGRASDPTDNYNGSITVGTILPEYTSIMDEQKLLMTTVPHTKASDQHLQILLDSDGLIGPDGKAIKIETSVETTSDKSQATVVLDSGFTLPQLPREIVDAIYGRFHDSEYRRIPGIGGAYVLPCAQEINITFNFAGKPYPIHPLDMTLDPSRINLDDMRTSKGEKACLGTFQPFTYDRGPSPSYDMVLGMAFLRNVYTLFDYGDFVKNSTDVAQSYIKLLSTTNRTEAHRDFVQVRLDGVDTTSSRTLKASSSGSSSRNTIIYIVIGVVVGSILCAVAIYLLHRSSRRRHH</sequence>
<dbReference type="PANTHER" id="PTHR47966">
    <property type="entry name" value="BETA-SITE APP-CLEAVING ENZYME, ISOFORM A-RELATED"/>
    <property type="match status" value="1"/>
</dbReference>
<evidence type="ECO:0000313" key="8">
    <source>
        <dbReference type="Proteomes" id="UP000567179"/>
    </source>
</evidence>
<evidence type="ECO:0000256" key="4">
    <source>
        <dbReference type="SAM" id="Phobius"/>
    </source>
</evidence>
<dbReference type="Gene3D" id="2.40.70.10">
    <property type="entry name" value="Acid Proteases"/>
    <property type="match status" value="2"/>
</dbReference>
<dbReference type="Proteomes" id="UP000567179">
    <property type="component" value="Unassembled WGS sequence"/>
</dbReference>
<comment type="similarity">
    <text evidence="1 3">Belongs to the peptidase A1 family.</text>
</comment>
<dbReference type="AlphaFoldDB" id="A0A8H5B3C0"/>
<evidence type="ECO:0000256" key="3">
    <source>
        <dbReference type="RuleBase" id="RU000454"/>
    </source>
</evidence>
<feature type="domain" description="Peptidase A1" evidence="6">
    <location>
        <begin position="60"/>
        <end position="397"/>
    </location>
</feature>
<dbReference type="OrthoDB" id="15189at2759"/>
<dbReference type="SUPFAM" id="SSF50630">
    <property type="entry name" value="Acid proteases"/>
    <property type="match status" value="1"/>
</dbReference>
<dbReference type="PROSITE" id="PS00141">
    <property type="entry name" value="ASP_PROTEASE"/>
    <property type="match status" value="1"/>
</dbReference>
<keyword evidence="4" id="KW-0472">Membrane</keyword>
<keyword evidence="3" id="KW-0378">Hydrolase</keyword>
<dbReference type="InterPro" id="IPR021109">
    <property type="entry name" value="Peptidase_aspartic_dom_sf"/>
</dbReference>
<evidence type="ECO:0000313" key="7">
    <source>
        <dbReference type="EMBL" id="KAF5314962.1"/>
    </source>
</evidence>
<keyword evidence="4" id="KW-1133">Transmembrane helix</keyword>
<keyword evidence="8" id="KW-1185">Reference proteome</keyword>
<gene>
    <name evidence="7" type="ORF">D9619_007140</name>
</gene>
<feature type="signal peptide" evidence="5">
    <location>
        <begin position="1"/>
        <end position="23"/>
    </location>
</feature>
<dbReference type="PRINTS" id="PR00792">
    <property type="entry name" value="PEPSIN"/>
</dbReference>
<dbReference type="Pfam" id="PF00026">
    <property type="entry name" value="Asp"/>
    <property type="match status" value="1"/>
</dbReference>
<proteinExistence type="inferred from homology"/>
<keyword evidence="4" id="KW-0812">Transmembrane</keyword>
<accession>A0A8H5B3C0</accession>
<comment type="caution">
    <text evidence="7">The sequence shown here is derived from an EMBL/GenBank/DDBJ whole genome shotgun (WGS) entry which is preliminary data.</text>
</comment>
<keyword evidence="5" id="KW-0732">Signal</keyword>
<evidence type="ECO:0000256" key="1">
    <source>
        <dbReference type="ARBA" id="ARBA00007447"/>
    </source>
</evidence>
<dbReference type="CDD" id="cd05471">
    <property type="entry name" value="pepsin_like"/>
    <property type="match status" value="1"/>
</dbReference>
<dbReference type="GO" id="GO:0006508">
    <property type="term" value="P:proteolysis"/>
    <property type="evidence" value="ECO:0007669"/>
    <property type="project" value="UniProtKB-KW"/>
</dbReference>
<feature type="transmembrane region" description="Helical" evidence="4">
    <location>
        <begin position="445"/>
        <end position="466"/>
    </location>
</feature>
<evidence type="ECO:0000256" key="5">
    <source>
        <dbReference type="SAM" id="SignalP"/>
    </source>
</evidence>
<dbReference type="PROSITE" id="PS51257">
    <property type="entry name" value="PROKAR_LIPOPROTEIN"/>
    <property type="match status" value="1"/>
</dbReference>
<dbReference type="EMBL" id="JAACJJ010000043">
    <property type="protein sequence ID" value="KAF5314962.1"/>
    <property type="molecule type" value="Genomic_DNA"/>
</dbReference>
<dbReference type="InterPro" id="IPR034164">
    <property type="entry name" value="Pepsin-like_dom"/>
</dbReference>
<dbReference type="GO" id="GO:0004190">
    <property type="term" value="F:aspartic-type endopeptidase activity"/>
    <property type="evidence" value="ECO:0007669"/>
    <property type="project" value="UniProtKB-KW"/>
</dbReference>
<protein>
    <recommendedName>
        <fullName evidence="6">Peptidase A1 domain-containing protein</fullName>
    </recommendedName>
</protein>
<evidence type="ECO:0000256" key="2">
    <source>
        <dbReference type="ARBA" id="ARBA00022750"/>
    </source>
</evidence>
<reference evidence="7 8" key="1">
    <citation type="journal article" date="2020" name="ISME J.">
        <title>Uncovering the hidden diversity of litter-decomposition mechanisms in mushroom-forming fungi.</title>
        <authorList>
            <person name="Floudas D."/>
            <person name="Bentzer J."/>
            <person name="Ahren D."/>
            <person name="Johansson T."/>
            <person name="Persson P."/>
            <person name="Tunlid A."/>
        </authorList>
    </citation>
    <scope>NUCLEOTIDE SEQUENCE [LARGE SCALE GENOMIC DNA]</scope>
    <source>
        <strain evidence="7 8">CBS 101986</strain>
    </source>
</reference>
<name>A0A8H5B3C0_9AGAR</name>
<dbReference type="PANTHER" id="PTHR47966:SF51">
    <property type="entry name" value="BETA-SITE APP-CLEAVING ENZYME, ISOFORM A-RELATED"/>
    <property type="match status" value="1"/>
</dbReference>
<evidence type="ECO:0000259" key="6">
    <source>
        <dbReference type="PROSITE" id="PS51767"/>
    </source>
</evidence>
<keyword evidence="2 3" id="KW-0064">Aspartyl protease</keyword>
<feature type="chain" id="PRO_5034416619" description="Peptidase A1 domain-containing protein" evidence="5">
    <location>
        <begin position="24"/>
        <end position="475"/>
    </location>
</feature>
<dbReference type="InterPro" id="IPR001461">
    <property type="entry name" value="Aspartic_peptidase_A1"/>
</dbReference>
<organism evidence="7 8">
    <name type="scientific">Psilocybe cf. subviscida</name>
    <dbReference type="NCBI Taxonomy" id="2480587"/>
    <lineage>
        <taxon>Eukaryota</taxon>
        <taxon>Fungi</taxon>
        <taxon>Dikarya</taxon>
        <taxon>Basidiomycota</taxon>
        <taxon>Agaricomycotina</taxon>
        <taxon>Agaricomycetes</taxon>
        <taxon>Agaricomycetidae</taxon>
        <taxon>Agaricales</taxon>
        <taxon>Agaricineae</taxon>
        <taxon>Strophariaceae</taxon>
        <taxon>Psilocybe</taxon>
    </lineage>
</organism>
<dbReference type="InterPro" id="IPR033121">
    <property type="entry name" value="PEPTIDASE_A1"/>
</dbReference>
<keyword evidence="3" id="KW-0645">Protease</keyword>